<feature type="transmembrane region" description="Helical" evidence="5">
    <location>
        <begin position="141"/>
        <end position="161"/>
    </location>
</feature>
<feature type="transmembrane region" description="Helical" evidence="5">
    <location>
        <begin position="64"/>
        <end position="87"/>
    </location>
</feature>
<dbReference type="KEGG" id="tvs:TRAVEDRAFT_136192"/>
<dbReference type="Proteomes" id="UP000054317">
    <property type="component" value="Unassembled WGS sequence"/>
</dbReference>
<proteinExistence type="predicted"/>
<feature type="transmembrane region" description="Helical" evidence="5">
    <location>
        <begin position="107"/>
        <end position="129"/>
    </location>
</feature>
<keyword evidence="7" id="KW-1185">Reference proteome</keyword>
<feature type="transmembrane region" description="Helical" evidence="5">
    <location>
        <begin position="6"/>
        <end position="25"/>
    </location>
</feature>
<evidence type="ECO:0000256" key="3">
    <source>
        <dbReference type="ARBA" id="ARBA00022989"/>
    </source>
</evidence>
<accession>R7S7I4</accession>
<dbReference type="RefSeq" id="XP_008045117.1">
    <property type="nucleotide sequence ID" value="XM_008046926.1"/>
</dbReference>
<comment type="subcellular location">
    <subcellularLocation>
        <location evidence="1">Membrane</location>
        <topology evidence="1">Multi-pass membrane protein</topology>
    </subcellularLocation>
</comment>
<gene>
    <name evidence="6" type="ORF">TRAVEDRAFT_136192</name>
</gene>
<evidence type="ECO:0000256" key="5">
    <source>
        <dbReference type="SAM" id="Phobius"/>
    </source>
</evidence>
<protein>
    <submittedName>
        <fullName evidence="6">RTA1 like protein</fullName>
    </submittedName>
</protein>
<dbReference type="EMBL" id="JH711797">
    <property type="protein sequence ID" value="EIW52013.1"/>
    <property type="molecule type" value="Genomic_DNA"/>
</dbReference>
<dbReference type="GO" id="GO:0005886">
    <property type="term" value="C:plasma membrane"/>
    <property type="evidence" value="ECO:0007669"/>
    <property type="project" value="TreeGrafter"/>
</dbReference>
<feature type="transmembrane region" description="Helical" evidence="5">
    <location>
        <begin position="214"/>
        <end position="233"/>
    </location>
</feature>
<reference evidence="7" key="1">
    <citation type="journal article" date="2012" name="Science">
        <title>The Paleozoic origin of enzymatic lignin decomposition reconstructed from 31 fungal genomes.</title>
        <authorList>
            <person name="Floudas D."/>
            <person name="Binder M."/>
            <person name="Riley R."/>
            <person name="Barry K."/>
            <person name="Blanchette R.A."/>
            <person name="Henrissat B."/>
            <person name="Martinez A.T."/>
            <person name="Otillar R."/>
            <person name="Spatafora J.W."/>
            <person name="Yadav J.S."/>
            <person name="Aerts A."/>
            <person name="Benoit I."/>
            <person name="Boyd A."/>
            <person name="Carlson A."/>
            <person name="Copeland A."/>
            <person name="Coutinho P.M."/>
            <person name="de Vries R.P."/>
            <person name="Ferreira P."/>
            <person name="Findley K."/>
            <person name="Foster B."/>
            <person name="Gaskell J."/>
            <person name="Glotzer D."/>
            <person name="Gorecki P."/>
            <person name="Heitman J."/>
            <person name="Hesse C."/>
            <person name="Hori C."/>
            <person name="Igarashi K."/>
            <person name="Jurgens J.A."/>
            <person name="Kallen N."/>
            <person name="Kersten P."/>
            <person name="Kohler A."/>
            <person name="Kuees U."/>
            <person name="Kumar T.K.A."/>
            <person name="Kuo A."/>
            <person name="LaButti K."/>
            <person name="Larrondo L.F."/>
            <person name="Lindquist E."/>
            <person name="Ling A."/>
            <person name="Lombard V."/>
            <person name="Lucas S."/>
            <person name="Lundell T."/>
            <person name="Martin R."/>
            <person name="McLaughlin D.J."/>
            <person name="Morgenstern I."/>
            <person name="Morin E."/>
            <person name="Murat C."/>
            <person name="Nagy L.G."/>
            <person name="Nolan M."/>
            <person name="Ohm R.A."/>
            <person name="Patyshakuliyeva A."/>
            <person name="Rokas A."/>
            <person name="Ruiz-Duenas F.J."/>
            <person name="Sabat G."/>
            <person name="Salamov A."/>
            <person name="Samejima M."/>
            <person name="Schmutz J."/>
            <person name="Slot J.C."/>
            <person name="St John F."/>
            <person name="Stenlid J."/>
            <person name="Sun H."/>
            <person name="Sun S."/>
            <person name="Syed K."/>
            <person name="Tsang A."/>
            <person name="Wiebenga A."/>
            <person name="Young D."/>
            <person name="Pisabarro A."/>
            <person name="Eastwood D.C."/>
            <person name="Martin F."/>
            <person name="Cullen D."/>
            <person name="Grigoriev I.V."/>
            <person name="Hibbett D.S."/>
        </authorList>
    </citation>
    <scope>NUCLEOTIDE SEQUENCE [LARGE SCALE GENOMIC DNA]</scope>
    <source>
        <strain evidence="7">FP-101664</strain>
    </source>
</reference>
<dbReference type="GO" id="GO:0000324">
    <property type="term" value="C:fungal-type vacuole"/>
    <property type="evidence" value="ECO:0007669"/>
    <property type="project" value="TreeGrafter"/>
</dbReference>
<keyword evidence="3 5" id="KW-1133">Transmembrane helix</keyword>
<organism evidence="6 7">
    <name type="scientific">Trametes versicolor (strain FP-101664)</name>
    <name type="common">White-rot fungus</name>
    <name type="synonym">Coriolus versicolor</name>
    <dbReference type="NCBI Taxonomy" id="717944"/>
    <lineage>
        <taxon>Eukaryota</taxon>
        <taxon>Fungi</taxon>
        <taxon>Dikarya</taxon>
        <taxon>Basidiomycota</taxon>
        <taxon>Agaricomycotina</taxon>
        <taxon>Agaricomycetes</taxon>
        <taxon>Polyporales</taxon>
        <taxon>Polyporaceae</taxon>
        <taxon>Trametes</taxon>
    </lineage>
</organism>
<sequence>YGYLPTEWTSVLFATLFLITAVLHLMQAGMYRKWWLFPTVVPACFGEVLGWACRVWSYHSPLKLTPYMVQTVVLVISPTFLIGALFITFGKMCAHLGQQYSRISPRLYARIFFTSDVVALLVQSAGGGIAASNRGPEGGHIILAGVTFQLASLSVFCALVAEYVARWIRDQPFEGNTASNDSVSDSATIYESAVYRTIELSEGLEGRISRMQPLFVAFDGTMVLLATVFFSLYHPGRILKNDLELAVKNEDTRSRELA</sequence>
<evidence type="ECO:0000313" key="6">
    <source>
        <dbReference type="EMBL" id="EIW52013.1"/>
    </source>
</evidence>
<dbReference type="GeneID" id="19408871"/>
<evidence type="ECO:0000256" key="4">
    <source>
        <dbReference type="ARBA" id="ARBA00023136"/>
    </source>
</evidence>
<dbReference type="Pfam" id="PF04479">
    <property type="entry name" value="RTA1"/>
    <property type="match status" value="1"/>
</dbReference>
<keyword evidence="4 5" id="KW-0472">Membrane</keyword>
<feature type="non-terminal residue" evidence="6">
    <location>
        <position position="1"/>
    </location>
</feature>
<dbReference type="OMA" id="YAINFAH"/>
<evidence type="ECO:0000313" key="7">
    <source>
        <dbReference type="Proteomes" id="UP000054317"/>
    </source>
</evidence>
<evidence type="ECO:0000256" key="2">
    <source>
        <dbReference type="ARBA" id="ARBA00022692"/>
    </source>
</evidence>
<dbReference type="PANTHER" id="PTHR31465:SF9">
    <property type="entry name" value="SPHINGOID LONG-CHAIN BASE TRANSPORTER RSB1"/>
    <property type="match status" value="1"/>
</dbReference>
<name>R7S7I4_TRAVS</name>
<evidence type="ECO:0000256" key="1">
    <source>
        <dbReference type="ARBA" id="ARBA00004141"/>
    </source>
</evidence>
<feature type="transmembrane region" description="Helical" evidence="5">
    <location>
        <begin position="34"/>
        <end position="52"/>
    </location>
</feature>
<dbReference type="OrthoDB" id="3358017at2759"/>
<dbReference type="PANTHER" id="PTHR31465">
    <property type="entry name" value="PROTEIN RTA1-RELATED"/>
    <property type="match status" value="1"/>
</dbReference>
<dbReference type="AlphaFoldDB" id="R7S7I4"/>
<dbReference type="InterPro" id="IPR007568">
    <property type="entry name" value="RTA1"/>
</dbReference>
<keyword evidence="2 5" id="KW-0812">Transmembrane</keyword>